<accession>A0A1L8R245</accession>
<feature type="chain" id="PRO_5039428490" description="Secreted protein" evidence="1">
    <location>
        <begin position="29"/>
        <end position="94"/>
    </location>
</feature>
<reference evidence="2 3" key="1">
    <citation type="submission" date="2014-12" db="EMBL/GenBank/DDBJ databases">
        <title>Draft genome sequences of 29 type strains of Enterococci.</title>
        <authorList>
            <person name="Zhong Z."/>
            <person name="Sun Z."/>
            <person name="Liu W."/>
            <person name="Zhang W."/>
            <person name="Zhang H."/>
        </authorList>
    </citation>
    <scope>NUCLEOTIDE SEQUENCE [LARGE SCALE GENOMIC DNA]</scope>
    <source>
        <strain evidence="2 3">DSM 21207</strain>
    </source>
</reference>
<dbReference type="AlphaFoldDB" id="A0A1L8R245"/>
<dbReference type="RefSeq" id="WP_071865731.1">
    <property type="nucleotide sequence ID" value="NZ_JBHLVQ010000028.1"/>
</dbReference>
<name>A0A1L8R245_9ENTE</name>
<keyword evidence="1" id="KW-0732">Signal</keyword>
<sequence length="94" mass="10232">MFNKPKFLVSLFAVFVLGLAIFLPTDKAEATVTPGYYSPFSNISDNIECKKGYPYTKKNMQSGICRVNWNTVVANTINNTINSGITGALGGHLP</sequence>
<evidence type="ECO:0000256" key="1">
    <source>
        <dbReference type="SAM" id="SignalP"/>
    </source>
</evidence>
<dbReference type="Proteomes" id="UP000182835">
    <property type="component" value="Unassembled WGS sequence"/>
</dbReference>
<evidence type="ECO:0000313" key="3">
    <source>
        <dbReference type="Proteomes" id="UP000182835"/>
    </source>
</evidence>
<protein>
    <recommendedName>
        <fullName evidence="4">Secreted protein</fullName>
    </recommendedName>
</protein>
<proteinExistence type="predicted"/>
<comment type="caution">
    <text evidence="2">The sequence shown here is derived from an EMBL/GenBank/DDBJ whole genome shotgun (WGS) entry which is preliminary data.</text>
</comment>
<dbReference type="EMBL" id="JXKG01000032">
    <property type="protein sequence ID" value="OJG13841.1"/>
    <property type="molecule type" value="Genomic_DNA"/>
</dbReference>
<feature type="signal peptide" evidence="1">
    <location>
        <begin position="1"/>
        <end position="28"/>
    </location>
</feature>
<dbReference type="OrthoDB" id="2232198at2"/>
<evidence type="ECO:0008006" key="4">
    <source>
        <dbReference type="Google" id="ProtNLM"/>
    </source>
</evidence>
<organism evidence="2 3">
    <name type="scientific">Enterococcus canintestini</name>
    <dbReference type="NCBI Taxonomy" id="317010"/>
    <lineage>
        <taxon>Bacteria</taxon>
        <taxon>Bacillati</taxon>
        <taxon>Bacillota</taxon>
        <taxon>Bacilli</taxon>
        <taxon>Lactobacillales</taxon>
        <taxon>Enterococcaceae</taxon>
        <taxon>Enterococcus</taxon>
    </lineage>
</organism>
<evidence type="ECO:0000313" key="2">
    <source>
        <dbReference type="EMBL" id="OJG13841.1"/>
    </source>
</evidence>
<gene>
    <name evidence="2" type="ORF">RU96_GL001727</name>
</gene>